<protein>
    <submittedName>
        <fullName evidence="2">Uncharacterized protein</fullName>
    </submittedName>
</protein>
<evidence type="ECO:0000313" key="2">
    <source>
        <dbReference type="EMBL" id="RXJ45686.1"/>
    </source>
</evidence>
<keyword evidence="3" id="KW-1185">Reference proteome</keyword>
<dbReference type="Pfam" id="PF20130">
    <property type="entry name" value="DUF6520"/>
    <property type="match status" value="1"/>
</dbReference>
<dbReference type="OrthoDB" id="1179119at2"/>
<dbReference type="AlphaFoldDB" id="A0A4Q0XG47"/>
<evidence type="ECO:0000313" key="3">
    <source>
        <dbReference type="Proteomes" id="UP000289792"/>
    </source>
</evidence>
<keyword evidence="1" id="KW-0732">Signal</keyword>
<feature type="signal peptide" evidence="1">
    <location>
        <begin position="1"/>
        <end position="24"/>
    </location>
</feature>
<organism evidence="2 3">
    <name type="scientific">Gelidibacter gilvus</name>
    <dbReference type="NCBI Taxonomy" id="59602"/>
    <lineage>
        <taxon>Bacteria</taxon>
        <taxon>Pseudomonadati</taxon>
        <taxon>Bacteroidota</taxon>
        <taxon>Flavobacteriia</taxon>
        <taxon>Flavobacteriales</taxon>
        <taxon>Flavobacteriaceae</taxon>
        <taxon>Gelidibacter</taxon>
    </lineage>
</organism>
<proteinExistence type="predicted"/>
<evidence type="ECO:0000256" key="1">
    <source>
        <dbReference type="SAM" id="SignalP"/>
    </source>
</evidence>
<name>A0A4Q0XG47_9FLAO</name>
<reference evidence="2 3" key="1">
    <citation type="submission" date="2019-01" db="EMBL/GenBank/DDBJ databases">
        <title>Genome sequence of the Antarctic species Gelidibacter gilvus ACAM 158(T).</title>
        <authorList>
            <person name="Bowman J.P."/>
        </authorList>
    </citation>
    <scope>NUCLEOTIDE SEQUENCE [LARGE SCALE GENOMIC DNA]</scope>
    <source>
        <strain evidence="2 3">IC158</strain>
    </source>
</reference>
<dbReference type="InterPro" id="IPR045391">
    <property type="entry name" value="DUF6520"/>
</dbReference>
<accession>A0A4Q0XG47</accession>
<gene>
    <name evidence="2" type="ORF">ESZ48_14910</name>
</gene>
<dbReference type="Proteomes" id="UP000289792">
    <property type="component" value="Unassembled WGS sequence"/>
</dbReference>
<feature type="chain" id="PRO_5020408844" evidence="1">
    <location>
        <begin position="25"/>
        <end position="82"/>
    </location>
</feature>
<dbReference type="EMBL" id="SDDZ01000011">
    <property type="protein sequence ID" value="RXJ45686.1"/>
    <property type="molecule type" value="Genomic_DNA"/>
</dbReference>
<comment type="caution">
    <text evidence="2">The sequence shown here is derived from an EMBL/GenBank/DDBJ whole genome shotgun (WGS) entry which is preliminary data.</text>
</comment>
<dbReference type="RefSeq" id="WP_129018306.1">
    <property type="nucleotide sequence ID" value="NZ_SDDZ01000011.1"/>
</dbReference>
<sequence>MKTKVFKSVMPVFVMLMAVGLAFATERIVVERDAYYNIPGTTNWEHTTVGDECFTGGANACSFLGQQLYAAPDFNSMKLMKP</sequence>